<dbReference type="AlphaFoldDB" id="W6QD15"/>
<accession>W6QD15</accession>
<evidence type="ECO:0000313" key="1">
    <source>
        <dbReference type="EMBL" id="CDM27497.1"/>
    </source>
</evidence>
<name>W6QD15_PENRF</name>
<dbReference type="Proteomes" id="UP000030686">
    <property type="component" value="Unassembled WGS sequence"/>
</dbReference>
<proteinExistence type="predicted"/>
<gene>
    <name evidence="1" type="ORF">PROQFM164_S01g001308</name>
</gene>
<keyword evidence="2" id="KW-1185">Reference proteome</keyword>
<dbReference type="EMBL" id="HG792015">
    <property type="protein sequence ID" value="CDM27497.1"/>
    <property type="molecule type" value="Genomic_DNA"/>
</dbReference>
<reference evidence="1" key="1">
    <citation type="journal article" date="2014" name="Nat. Commun.">
        <title>Multiple recent horizontal transfers of a large genomic region in cheese making fungi.</title>
        <authorList>
            <person name="Cheeseman K."/>
            <person name="Ropars J."/>
            <person name="Renault P."/>
            <person name="Dupont J."/>
            <person name="Gouzy J."/>
            <person name="Branca A."/>
            <person name="Abraham A.L."/>
            <person name="Ceppi M."/>
            <person name="Conseiller E."/>
            <person name="Debuchy R."/>
            <person name="Malagnac F."/>
            <person name="Goarin A."/>
            <person name="Silar P."/>
            <person name="Lacoste S."/>
            <person name="Sallet E."/>
            <person name="Bensimon A."/>
            <person name="Giraud T."/>
            <person name="Brygoo Y."/>
        </authorList>
    </citation>
    <scope>NUCLEOTIDE SEQUENCE [LARGE SCALE GENOMIC DNA]</scope>
    <source>
        <strain evidence="1">FM164</strain>
    </source>
</reference>
<organism evidence="1 2">
    <name type="scientific">Penicillium roqueforti (strain FM164)</name>
    <dbReference type="NCBI Taxonomy" id="1365484"/>
    <lineage>
        <taxon>Eukaryota</taxon>
        <taxon>Fungi</taxon>
        <taxon>Dikarya</taxon>
        <taxon>Ascomycota</taxon>
        <taxon>Pezizomycotina</taxon>
        <taxon>Eurotiomycetes</taxon>
        <taxon>Eurotiomycetidae</taxon>
        <taxon>Eurotiales</taxon>
        <taxon>Aspergillaceae</taxon>
        <taxon>Penicillium</taxon>
    </lineage>
</organism>
<evidence type="ECO:0000313" key="2">
    <source>
        <dbReference type="Proteomes" id="UP000030686"/>
    </source>
</evidence>
<protein>
    <submittedName>
        <fullName evidence="1">Genomic scaffold, ProqFM164S01</fullName>
    </submittedName>
</protein>
<sequence>MRQLIFNTRFLSQSIFPRFCPSDSIRDIFDHASNMAGLRSGCRSATGPCRVEWNHSGP</sequence>